<dbReference type="PANTHER" id="PTHR43806:SF11">
    <property type="entry name" value="CEREVISIN-RELATED"/>
    <property type="match status" value="1"/>
</dbReference>
<evidence type="ECO:0000256" key="5">
    <source>
        <dbReference type="PROSITE-ProRule" id="PRU01240"/>
    </source>
</evidence>
<dbReference type="InterPro" id="IPR050131">
    <property type="entry name" value="Peptidase_S8_subtilisin-like"/>
</dbReference>
<organism evidence="8 9">
    <name type="scientific">Tumebacillus algifaecis</name>
    <dbReference type="NCBI Taxonomy" id="1214604"/>
    <lineage>
        <taxon>Bacteria</taxon>
        <taxon>Bacillati</taxon>
        <taxon>Bacillota</taxon>
        <taxon>Bacilli</taxon>
        <taxon>Bacillales</taxon>
        <taxon>Alicyclobacillaceae</taxon>
        <taxon>Tumebacillus</taxon>
    </lineage>
</organism>
<gene>
    <name evidence="8" type="ORF">CIG75_04325</name>
</gene>
<feature type="chain" id="PRO_5012894830" description="Peptidase S8/S53 domain-containing protein" evidence="6">
    <location>
        <begin position="27"/>
        <end position="402"/>
    </location>
</feature>
<feature type="active site" description="Charge relay system" evidence="5">
    <location>
        <position position="349"/>
    </location>
</feature>
<dbReference type="PANTHER" id="PTHR43806">
    <property type="entry name" value="PEPTIDASE S8"/>
    <property type="match status" value="1"/>
</dbReference>
<dbReference type="PRINTS" id="PR00723">
    <property type="entry name" value="SUBTILISIN"/>
</dbReference>
<dbReference type="PROSITE" id="PS00137">
    <property type="entry name" value="SUBTILASE_HIS"/>
    <property type="match status" value="1"/>
</dbReference>
<dbReference type="KEGG" id="tab:CIG75_04325"/>
<reference evidence="8 9" key="1">
    <citation type="journal article" date="2015" name="Int. J. Syst. Evol. Microbiol.">
        <title>Tumebacillus algifaecis sp. nov., isolated from decomposing algal scum.</title>
        <authorList>
            <person name="Wu Y.F."/>
            <person name="Zhang B."/>
            <person name="Xing P."/>
            <person name="Wu Q.L."/>
            <person name="Liu S.J."/>
        </authorList>
    </citation>
    <scope>NUCLEOTIDE SEQUENCE [LARGE SCALE GENOMIC DNA]</scope>
    <source>
        <strain evidence="8 9">THMBR28</strain>
    </source>
</reference>
<evidence type="ECO:0000256" key="2">
    <source>
        <dbReference type="ARBA" id="ARBA00022670"/>
    </source>
</evidence>
<dbReference type="PROSITE" id="PS51892">
    <property type="entry name" value="SUBTILASE"/>
    <property type="match status" value="1"/>
</dbReference>
<proteinExistence type="inferred from homology"/>
<dbReference type="InterPro" id="IPR023827">
    <property type="entry name" value="Peptidase_S8_Asp-AS"/>
</dbReference>
<accession>A0A223CYY3</accession>
<dbReference type="AlphaFoldDB" id="A0A223CYY3"/>
<keyword evidence="3 5" id="KW-0378">Hydrolase</keyword>
<dbReference type="Pfam" id="PF00082">
    <property type="entry name" value="Peptidase_S8"/>
    <property type="match status" value="1"/>
</dbReference>
<dbReference type="OrthoDB" id="9798386at2"/>
<sequence length="402" mass="41558">MNWNKKAVGATLALGLAVSVSLPAYAGSATYVEQGRVGTPINLLDETKGKIATANVLVKVKSGKKASNIALKHGVRLGEQLGTGDWYVLEVPSGRLSQTLVKLKRDKELEAVEVDQQVGITGEEQAGIMLTPNDPAFSTQPYLNLIQAPAAWDVTTGSSSRTIAIIDTGVDLDHPDLIGKILPGYDFVNGDSIADDDNGHGTAVAGVAAASSNNLTDITGVDWQAKILPVKVLNASGAGTYSNVIQGIYYAANNGANVINMSFGGGASVSLQDAINYAYSKGCIIVAADDSYGGTVMYPAAYANVVGVTGLNASGVPTSAGSHIDIAAPATMIRTTQMGGGTAIYSGVSYSAAIVSGVMSLAWSCNLSYTNSVVQNRVLTQVDPIPGKPFGRVNAYQTVFGF</sequence>
<keyword evidence="6" id="KW-0732">Signal</keyword>
<dbReference type="PROSITE" id="PS00136">
    <property type="entry name" value="SUBTILASE_ASP"/>
    <property type="match status" value="1"/>
</dbReference>
<evidence type="ECO:0000256" key="3">
    <source>
        <dbReference type="ARBA" id="ARBA00022801"/>
    </source>
</evidence>
<evidence type="ECO:0000259" key="7">
    <source>
        <dbReference type="Pfam" id="PF00082"/>
    </source>
</evidence>
<dbReference type="RefSeq" id="WP_094235541.1">
    <property type="nucleotide sequence ID" value="NZ_CP022657.1"/>
</dbReference>
<evidence type="ECO:0000256" key="4">
    <source>
        <dbReference type="ARBA" id="ARBA00022825"/>
    </source>
</evidence>
<dbReference type="Proteomes" id="UP000214688">
    <property type="component" value="Chromosome"/>
</dbReference>
<feature type="active site" description="Charge relay system" evidence="5">
    <location>
        <position position="167"/>
    </location>
</feature>
<dbReference type="InterPro" id="IPR015500">
    <property type="entry name" value="Peptidase_S8_subtilisin-rel"/>
</dbReference>
<protein>
    <recommendedName>
        <fullName evidence="7">Peptidase S8/S53 domain-containing protein</fullName>
    </recommendedName>
</protein>
<name>A0A223CYY3_9BACL</name>
<feature type="signal peptide" evidence="6">
    <location>
        <begin position="1"/>
        <end position="26"/>
    </location>
</feature>
<dbReference type="GO" id="GO:0006508">
    <property type="term" value="P:proteolysis"/>
    <property type="evidence" value="ECO:0007669"/>
    <property type="project" value="UniProtKB-KW"/>
</dbReference>
<dbReference type="InterPro" id="IPR000209">
    <property type="entry name" value="Peptidase_S8/S53_dom"/>
</dbReference>
<feature type="active site" description="Charge relay system" evidence="5">
    <location>
        <position position="200"/>
    </location>
</feature>
<keyword evidence="9" id="KW-1185">Reference proteome</keyword>
<dbReference type="SUPFAM" id="SSF52743">
    <property type="entry name" value="Subtilisin-like"/>
    <property type="match status" value="1"/>
</dbReference>
<evidence type="ECO:0000256" key="1">
    <source>
        <dbReference type="ARBA" id="ARBA00011073"/>
    </source>
</evidence>
<feature type="domain" description="Peptidase S8/S53" evidence="7">
    <location>
        <begin position="162"/>
        <end position="382"/>
    </location>
</feature>
<dbReference type="InterPro" id="IPR036852">
    <property type="entry name" value="Peptidase_S8/S53_dom_sf"/>
</dbReference>
<keyword evidence="2 5" id="KW-0645">Protease</keyword>
<dbReference type="InterPro" id="IPR022398">
    <property type="entry name" value="Peptidase_S8_His-AS"/>
</dbReference>
<keyword evidence="4 5" id="KW-0720">Serine protease</keyword>
<dbReference type="EMBL" id="CP022657">
    <property type="protein sequence ID" value="ASS74287.1"/>
    <property type="molecule type" value="Genomic_DNA"/>
</dbReference>
<evidence type="ECO:0000256" key="6">
    <source>
        <dbReference type="SAM" id="SignalP"/>
    </source>
</evidence>
<comment type="similarity">
    <text evidence="1 5">Belongs to the peptidase S8 family.</text>
</comment>
<dbReference type="GO" id="GO:0004252">
    <property type="term" value="F:serine-type endopeptidase activity"/>
    <property type="evidence" value="ECO:0007669"/>
    <property type="project" value="UniProtKB-UniRule"/>
</dbReference>
<evidence type="ECO:0000313" key="9">
    <source>
        <dbReference type="Proteomes" id="UP000214688"/>
    </source>
</evidence>
<dbReference type="Gene3D" id="3.40.50.200">
    <property type="entry name" value="Peptidase S8/S53 domain"/>
    <property type="match status" value="1"/>
</dbReference>
<evidence type="ECO:0000313" key="8">
    <source>
        <dbReference type="EMBL" id="ASS74287.1"/>
    </source>
</evidence>